<accession>A0A4Y9XL33</accession>
<protein>
    <submittedName>
        <fullName evidence="1">Uncharacterized protein</fullName>
    </submittedName>
</protein>
<dbReference type="AlphaFoldDB" id="A0A4Y9XL33"/>
<reference evidence="1 2" key="1">
    <citation type="submission" date="2019-01" db="EMBL/GenBank/DDBJ databases">
        <title>Genome sequencing of the rare red list fungi Fomitopsis rosea.</title>
        <authorList>
            <person name="Buettner E."/>
            <person name="Kellner H."/>
        </authorList>
    </citation>
    <scope>NUCLEOTIDE SEQUENCE [LARGE SCALE GENOMIC DNA]</scope>
    <source>
        <strain evidence="1 2">DSM 105464</strain>
    </source>
</reference>
<evidence type="ECO:0000313" key="1">
    <source>
        <dbReference type="EMBL" id="TFY50745.1"/>
    </source>
</evidence>
<sequence length="268" mass="32191">MQFHHLDRRLAAYPPTPVELDALKAEWDQERKLHELEKNKWRRERIAYDENTVRWRRAMQEYAEANRKWAEEQAGWTRQRERHNQEWREEQERWARERESRNKEWREEADQHRMHEGNVMGLSWSPPESHQCVRYGTREYTARLVSDMKEACAHMPIIVNGAIVNTQHECFTEGDMLVSRWNIEEREASCKPYWGNLYDKGCIGEGSGKHRFEARLWDLHGGEDWMVMCETTPTDIHGHHFDGPTHCDNRGVFYGMVGMWDVDDYQCR</sequence>
<dbReference type="STRING" id="34475.A0A4Y9XL33"/>
<comment type="caution">
    <text evidence="1">The sequence shown here is derived from an EMBL/GenBank/DDBJ whole genome shotgun (WGS) entry which is preliminary data.</text>
</comment>
<name>A0A4Y9XL33_9APHY</name>
<organism evidence="1 2">
    <name type="scientific">Rhodofomes roseus</name>
    <dbReference type="NCBI Taxonomy" id="34475"/>
    <lineage>
        <taxon>Eukaryota</taxon>
        <taxon>Fungi</taxon>
        <taxon>Dikarya</taxon>
        <taxon>Basidiomycota</taxon>
        <taxon>Agaricomycotina</taxon>
        <taxon>Agaricomycetes</taxon>
        <taxon>Polyporales</taxon>
        <taxon>Rhodofomes</taxon>
    </lineage>
</organism>
<evidence type="ECO:0000313" key="2">
    <source>
        <dbReference type="Proteomes" id="UP000298390"/>
    </source>
</evidence>
<dbReference type="Proteomes" id="UP000298390">
    <property type="component" value="Unassembled WGS sequence"/>
</dbReference>
<proteinExistence type="predicted"/>
<dbReference type="EMBL" id="SEKV01001384">
    <property type="protein sequence ID" value="TFY50745.1"/>
    <property type="molecule type" value="Genomic_DNA"/>
</dbReference>
<gene>
    <name evidence="1" type="ORF">EVJ58_g10908</name>
</gene>